<dbReference type="AlphaFoldDB" id="A0A151LHE0"/>
<keyword evidence="1" id="KW-0479">Metal-binding</keyword>
<name>A0A151LHE0_PLARE</name>
<dbReference type="Gene3D" id="3.40.800.10">
    <property type="entry name" value="Ureohydrolase domain"/>
    <property type="match status" value="2"/>
</dbReference>
<dbReference type="GO" id="GO:0005829">
    <property type="term" value="C:cytosol"/>
    <property type="evidence" value="ECO:0007669"/>
    <property type="project" value="TreeGrafter"/>
</dbReference>
<dbReference type="RefSeq" id="XP_012762739.2">
    <property type="nucleotide sequence ID" value="XM_012907285.2"/>
</dbReference>
<dbReference type="PANTHER" id="PTHR43782:SF3">
    <property type="entry name" value="ARGINASE"/>
    <property type="match status" value="1"/>
</dbReference>
<dbReference type="GO" id="GO:0030145">
    <property type="term" value="F:manganese ion binding"/>
    <property type="evidence" value="ECO:0007669"/>
    <property type="project" value="TreeGrafter"/>
</dbReference>
<reference evidence="5 6" key="1">
    <citation type="journal article" date="2016" name="Nat. Commun.">
        <title>Genomes of cryptic chimpanzee Plasmodium species reveal key evolutionary events leading to human malaria.</title>
        <authorList>
            <person name="Sundararaman S.A."/>
            <person name="Plenderleith L.J."/>
            <person name="Liu W."/>
            <person name="Loy D.E."/>
            <person name="Learn G.H."/>
            <person name="Li Y."/>
            <person name="Shaw K.S."/>
            <person name="Ayouba A."/>
            <person name="Peeters M."/>
            <person name="Speede S."/>
            <person name="Shaw G.M."/>
            <person name="Bushman F.D."/>
            <person name="Brisson D."/>
            <person name="Rayner J.C."/>
            <person name="Sharp P.M."/>
            <person name="Hahn B.H."/>
        </authorList>
    </citation>
    <scope>NUCLEOTIDE SEQUENCE [LARGE SCALE GENOMIC DNA]</scope>
    <source>
        <strain evidence="5 6">SY57</strain>
    </source>
</reference>
<accession>A0A151LHE0</accession>
<organism evidence="5 6">
    <name type="scientific">Plasmodium reichenowi</name>
    <dbReference type="NCBI Taxonomy" id="5854"/>
    <lineage>
        <taxon>Eukaryota</taxon>
        <taxon>Sar</taxon>
        <taxon>Alveolata</taxon>
        <taxon>Apicomplexa</taxon>
        <taxon>Aconoidasida</taxon>
        <taxon>Haemosporida</taxon>
        <taxon>Plasmodiidae</taxon>
        <taxon>Plasmodium</taxon>
        <taxon>Plasmodium (Laverania)</taxon>
    </lineage>
</organism>
<gene>
    <name evidence="5" type="ORF">PRSY57_0904600</name>
</gene>
<dbReference type="VEuPathDB" id="PlasmoDB:PRCDC_0904600"/>
<sequence length="430" mass="48855">MLDTIESYIKSYKEKENLYVKKKVSIIGSPLAAGQPLGGVQLACDDLRKLGLHNVIDMLGWKYEDIGNIDNGDNEMKQEKKTNNYINNNDNNNDNNNVYNNDNNNVYNNDNNNVYNNDNNNNNNNCYIPNGVIKEKKHDLSNNKMNGYVNHNFYGNYEENNVISTNDKYKSNCYYDNIRNIKEIGIFSKNLFDTMSNELRKKNFVLNIGGDHGVAFSSILSSLQMYQNLRVIWIDAHGDINIPETSPSGNYHGMTLAHTLGLFKKKVPYFEWSEKLTYLKPENTAIIGIRDIDTYEKIILKKCNINYYTIFDIEKNGIYNTICTALEKIDPDSNCPIHISLDIDSVDNVFAPGTGTVAKGGLNYREINLLMKILAETKRVVSMDLVEYNPSLDEVDQKVHGDSLPILDNATKTGKLCLELIARVLGYDIV</sequence>
<dbReference type="InterPro" id="IPR023696">
    <property type="entry name" value="Ureohydrolase_dom_sf"/>
</dbReference>
<dbReference type="GeneID" id="24530894"/>
<evidence type="ECO:0000313" key="6">
    <source>
        <dbReference type="Proteomes" id="UP000076359"/>
    </source>
</evidence>
<dbReference type="PANTHER" id="PTHR43782">
    <property type="entry name" value="ARGINASE"/>
    <property type="match status" value="1"/>
</dbReference>
<protein>
    <submittedName>
        <fullName evidence="5">Arginase, putative</fullName>
    </submittedName>
</protein>
<dbReference type="KEGG" id="prei:PRSY57_0904600"/>
<dbReference type="GO" id="GO:0005634">
    <property type="term" value="C:nucleus"/>
    <property type="evidence" value="ECO:0007669"/>
    <property type="project" value="TreeGrafter"/>
</dbReference>
<comment type="caution">
    <text evidence="5">The sequence shown here is derived from an EMBL/GenBank/DDBJ whole genome shotgun (WGS) entry which is preliminary data.</text>
</comment>
<dbReference type="SUPFAM" id="SSF52768">
    <property type="entry name" value="Arginase/deacetylase"/>
    <property type="match status" value="1"/>
</dbReference>
<comment type="similarity">
    <text evidence="4">Belongs to the arginase family.</text>
</comment>
<dbReference type="InterPro" id="IPR006035">
    <property type="entry name" value="Ureohydrolase"/>
</dbReference>
<dbReference type="Pfam" id="PF00491">
    <property type="entry name" value="Arginase"/>
    <property type="match status" value="1"/>
</dbReference>
<evidence type="ECO:0000313" key="5">
    <source>
        <dbReference type="EMBL" id="KYN98352.1"/>
    </source>
</evidence>
<keyword evidence="3" id="KW-0464">Manganese</keyword>
<evidence type="ECO:0000256" key="1">
    <source>
        <dbReference type="ARBA" id="ARBA00022723"/>
    </source>
</evidence>
<evidence type="ECO:0000256" key="4">
    <source>
        <dbReference type="PROSITE-ProRule" id="PRU00742"/>
    </source>
</evidence>
<dbReference type="GO" id="GO:0004053">
    <property type="term" value="F:arginase activity"/>
    <property type="evidence" value="ECO:0007669"/>
    <property type="project" value="TreeGrafter"/>
</dbReference>
<dbReference type="PRINTS" id="PR00116">
    <property type="entry name" value="ARGINASE"/>
</dbReference>
<dbReference type="VEuPathDB" id="PlasmoDB:PRG01_0913900"/>
<dbReference type="CDD" id="cd11587">
    <property type="entry name" value="Arginase-like"/>
    <property type="match status" value="1"/>
</dbReference>
<keyword evidence="2" id="KW-0378">Hydrolase</keyword>
<dbReference type="Proteomes" id="UP000076359">
    <property type="component" value="Chromosome 9"/>
</dbReference>
<evidence type="ECO:0000256" key="2">
    <source>
        <dbReference type="ARBA" id="ARBA00022801"/>
    </source>
</evidence>
<evidence type="ECO:0000256" key="3">
    <source>
        <dbReference type="ARBA" id="ARBA00023211"/>
    </source>
</evidence>
<dbReference type="EMBL" id="LVLA01000010">
    <property type="protein sequence ID" value="KYN98352.1"/>
    <property type="molecule type" value="Genomic_DNA"/>
</dbReference>
<proteinExistence type="inferred from homology"/>
<dbReference type="PROSITE" id="PS51409">
    <property type="entry name" value="ARGINASE_2"/>
    <property type="match status" value="1"/>
</dbReference>